<protein>
    <submittedName>
        <fullName evidence="2">Enoyl-CoA hydratase</fullName>
    </submittedName>
</protein>
<gene>
    <name evidence="2" type="ORF">Ga0074812_113135</name>
</gene>
<dbReference type="Gene3D" id="3.90.226.10">
    <property type="entry name" value="2-enoyl-CoA Hydratase, Chain A, domain 1"/>
    <property type="match status" value="1"/>
</dbReference>
<dbReference type="GO" id="GO:0003824">
    <property type="term" value="F:catalytic activity"/>
    <property type="evidence" value="ECO:0007669"/>
    <property type="project" value="UniProtKB-ARBA"/>
</dbReference>
<keyword evidence="3" id="KW-1185">Reference proteome</keyword>
<dbReference type="SUPFAM" id="SSF52096">
    <property type="entry name" value="ClpP/crotonase"/>
    <property type="match status" value="1"/>
</dbReference>
<evidence type="ECO:0000313" key="2">
    <source>
        <dbReference type="EMBL" id="CUU57637.1"/>
    </source>
</evidence>
<dbReference type="EMBL" id="FAOZ01000013">
    <property type="protein sequence ID" value="CUU57637.1"/>
    <property type="molecule type" value="Genomic_DNA"/>
</dbReference>
<dbReference type="PANTHER" id="PTHR11941">
    <property type="entry name" value="ENOYL-COA HYDRATASE-RELATED"/>
    <property type="match status" value="1"/>
</dbReference>
<reference evidence="3" key="1">
    <citation type="submission" date="2015-11" db="EMBL/GenBank/DDBJ databases">
        <authorList>
            <person name="Varghese N."/>
        </authorList>
    </citation>
    <scope>NUCLEOTIDE SEQUENCE [LARGE SCALE GENOMIC DNA]</scope>
    <source>
        <strain evidence="3">DSM 45899</strain>
    </source>
</reference>
<proteinExistence type="predicted"/>
<dbReference type="InterPro" id="IPR029045">
    <property type="entry name" value="ClpP/crotonase-like_dom_sf"/>
</dbReference>
<evidence type="ECO:0000256" key="1">
    <source>
        <dbReference type="SAM" id="MobiDB-lite"/>
    </source>
</evidence>
<dbReference type="PANTHER" id="PTHR11941:SF124">
    <property type="entry name" value="ENOYL-COA HYDRATASE ECHA13-RELATED"/>
    <property type="match status" value="1"/>
</dbReference>
<dbReference type="InterPro" id="IPR001753">
    <property type="entry name" value="Enoyl-CoA_hydra/iso"/>
</dbReference>
<evidence type="ECO:0000313" key="3">
    <source>
        <dbReference type="Proteomes" id="UP000198802"/>
    </source>
</evidence>
<feature type="region of interest" description="Disordered" evidence="1">
    <location>
        <begin position="89"/>
        <end position="118"/>
    </location>
</feature>
<accession>A0A0S4QPU9</accession>
<dbReference type="NCBIfam" id="NF006140">
    <property type="entry name" value="PRK08290.1"/>
    <property type="match status" value="1"/>
</dbReference>
<dbReference type="Pfam" id="PF00378">
    <property type="entry name" value="ECH_1"/>
    <property type="match status" value="1"/>
</dbReference>
<sequence>MSEPQYSMTDSDCAVTDARGALVDSRYQYLTYEELDDGVIVRIMLNRPGTRNAQNRGLLVELGDAFLRAEADDTVRVVILGGHGSMFSTGHDMGSRQGREDMLPGPNQHPSAKVNGGTRHGAEKLMLQEWHHFFESTRRWRNLRKITIAAVHGEVYAAGLMLMWACDLIVAAEGTTFADMVGTRLGMCGMEYFAHPWEFGPRRAKELLLTGDSIDAEEAWRLGMVSKIFPGVELHDSALRFARRIASIPTMAALLIKESVNQSVDNMGFYNALNACFTLHELNHSHWAWVHEGGMPVGQPGDQGVADWRTSPPVPPSRRDLVQVPAPNAHPVG</sequence>
<dbReference type="CDD" id="cd06558">
    <property type="entry name" value="crotonase-like"/>
    <property type="match status" value="1"/>
</dbReference>
<dbReference type="GO" id="GO:0006635">
    <property type="term" value="P:fatty acid beta-oxidation"/>
    <property type="evidence" value="ECO:0007669"/>
    <property type="project" value="TreeGrafter"/>
</dbReference>
<name>A0A0S4QPU9_9ACTN</name>
<feature type="region of interest" description="Disordered" evidence="1">
    <location>
        <begin position="299"/>
        <end position="333"/>
    </location>
</feature>
<organism evidence="2 3">
    <name type="scientific">Parafrankia irregularis</name>
    <dbReference type="NCBI Taxonomy" id="795642"/>
    <lineage>
        <taxon>Bacteria</taxon>
        <taxon>Bacillati</taxon>
        <taxon>Actinomycetota</taxon>
        <taxon>Actinomycetes</taxon>
        <taxon>Frankiales</taxon>
        <taxon>Frankiaceae</taxon>
        <taxon>Parafrankia</taxon>
    </lineage>
</organism>
<dbReference type="Proteomes" id="UP000198802">
    <property type="component" value="Unassembled WGS sequence"/>
</dbReference>
<dbReference type="AlphaFoldDB" id="A0A0S4QPU9"/>
<feature type="compositionally biased region" description="Basic and acidic residues" evidence="1">
    <location>
        <begin position="93"/>
        <end position="102"/>
    </location>
</feature>